<dbReference type="Proteomes" id="UP000198575">
    <property type="component" value="Unassembled WGS sequence"/>
</dbReference>
<dbReference type="STRING" id="578942.SAMN05216289_1524"/>
<keyword evidence="3" id="KW-0813">Transport</keyword>
<proteinExistence type="predicted"/>
<evidence type="ECO:0000313" key="9">
    <source>
        <dbReference type="Proteomes" id="UP000198575"/>
    </source>
</evidence>
<dbReference type="GO" id="GO:0005385">
    <property type="term" value="F:zinc ion transmembrane transporter activity"/>
    <property type="evidence" value="ECO:0007669"/>
    <property type="project" value="TreeGrafter"/>
</dbReference>
<keyword evidence="3" id="KW-0864">Zinc transport</keyword>
<feature type="transmembrane region" description="Helical" evidence="6">
    <location>
        <begin position="52"/>
        <end position="70"/>
    </location>
</feature>
<keyword evidence="2 6" id="KW-0812">Transmembrane</keyword>
<protein>
    <submittedName>
        <fullName evidence="8">Cation diffusion facilitator family transporter</fullName>
    </submittedName>
</protein>
<dbReference type="InterPro" id="IPR027469">
    <property type="entry name" value="Cation_efflux_TMD_sf"/>
</dbReference>
<evidence type="ECO:0000256" key="1">
    <source>
        <dbReference type="ARBA" id="ARBA00004141"/>
    </source>
</evidence>
<evidence type="ECO:0000313" key="8">
    <source>
        <dbReference type="EMBL" id="SFN70043.1"/>
    </source>
</evidence>
<feature type="transmembrane region" description="Helical" evidence="6">
    <location>
        <begin position="108"/>
        <end position="128"/>
    </location>
</feature>
<dbReference type="PANTHER" id="PTHR11562:SF17">
    <property type="entry name" value="RE54080P-RELATED"/>
    <property type="match status" value="1"/>
</dbReference>
<feature type="transmembrane region" description="Helical" evidence="6">
    <location>
        <begin position="172"/>
        <end position="191"/>
    </location>
</feature>
<evidence type="ECO:0000256" key="3">
    <source>
        <dbReference type="ARBA" id="ARBA00022906"/>
    </source>
</evidence>
<evidence type="ECO:0000256" key="6">
    <source>
        <dbReference type="SAM" id="Phobius"/>
    </source>
</evidence>
<dbReference type="OrthoDB" id="9799649at2"/>
<dbReference type="Gene3D" id="1.20.1510.10">
    <property type="entry name" value="Cation efflux protein transmembrane domain"/>
    <property type="match status" value="1"/>
</dbReference>
<keyword evidence="3" id="KW-0406">Ion transport</keyword>
<keyword evidence="3" id="KW-0862">Zinc</keyword>
<dbReference type="EMBL" id="FOVF01000052">
    <property type="protein sequence ID" value="SFN70043.1"/>
    <property type="molecule type" value="Genomic_DNA"/>
</dbReference>
<dbReference type="GO" id="GO:0005886">
    <property type="term" value="C:plasma membrane"/>
    <property type="evidence" value="ECO:0007669"/>
    <property type="project" value="TreeGrafter"/>
</dbReference>
<dbReference type="RefSeq" id="WP_092410979.1">
    <property type="nucleotide sequence ID" value="NZ_FOVF01000052.1"/>
</dbReference>
<dbReference type="PANTHER" id="PTHR11562">
    <property type="entry name" value="CATION EFFLUX PROTEIN/ ZINC TRANSPORTER"/>
    <property type="match status" value="1"/>
</dbReference>
<evidence type="ECO:0000256" key="2">
    <source>
        <dbReference type="ARBA" id="ARBA00022692"/>
    </source>
</evidence>
<keyword evidence="5 6" id="KW-0472">Membrane</keyword>
<dbReference type="InterPro" id="IPR058533">
    <property type="entry name" value="Cation_efflux_TM"/>
</dbReference>
<dbReference type="NCBIfam" id="TIGR01297">
    <property type="entry name" value="CDF"/>
    <property type="match status" value="1"/>
</dbReference>
<comment type="subcellular location">
    <subcellularLocation>
        <location evidence="1">Membrane</location>
        <topology evidence="1">Multi-pass membrane protein</topology>
    </subcellularLocation>
</comment>
<feature type="transmembrane region" description="Helical" evidence="6">
    <location>
        <begin position="149"/>
        <end position="166"/>
    </location>
</feature>
<accession>A0A1I5B5S6</accession>
<sequence length="208" mass="21942">MSDCGFHHEAKNVAERRVLWIALVLNAAMAVIGGVAGWIAQSAGLLADALDMLSDATAYAIGLIAIGRTARFKANAAWLSGSVLLVLGVGVLIEVGRRVLHGAEPLSGWMIGTALLSLAVNVYVLRLLAPLKSGEVHLRATWLFTRADVVANVGVILAGVLVLWLGSPYPDYIIGTLIGLYVIKEAVEILGDARQARQDARNPGNAAE</sequence>
<gene>
    <name evidence="8" type="ORF">SAMN05216289_1524</name>
</gene>
<dbReference type="InterPro" id="IPR050681">
    <property type="entry name" value="CDF/SLC30A"/>
</dbReference>
<keyword evidence="4 6" id="KW-1133">Transmembrane helix</keyword>
<feature type="transmembrane region" description="Helical" evidence="6">
    <location>
        <begin position="18"/>
        <end position="40"/>
    </location>
</feature>
<feature type="domain" description="Cation efflux protein transmembrane" evidence="7">
    <location>
        <begin position="19"/>
        <end position="193"/>
    </location>
</feature>
<evidence type="ECO:0000259" key="7">
    <source>
        <dbReference type="Pfam" id="PF01545"/>
    </source>
</evidence>
<feature type="transmembrane region" description="Helical" evidence="6">
    <location>
        <begin position="77"/>
        <end position="96"/>
    </location>
</feature>
<evidence type="ECO:0000256" key="5">
    <source>
        <dbReference type="ARBA" id="ARBA00023136"/>
    </source>
</evidence>
<dbReference type="SUPFAM" id="SSF161111">
    <property type="entry name" value="Cation efflux protein transmembrane domain-like"/>
    <property type="match status" value="1"/>
</dbReference>
<name>A0A1I5B5S6_9GAMM</name>
<keyword evidence="9" id="KW-1185">Reference proteome</keyword>
<reference evidence="8 9" key="1">
    <citation type="submission" date="2016-10" db="EMBL/GenBank/DDBJ databases">
        <authorList>
            <person name="de Groot N.N."/>
        </authorList>
    </citation>
    <scope>NUCLEOTIDE SEQUENCE [LARGE SCALE GENOMIC DNA]</scope>
    <source>
        <strain evidence="8 9">CGMCC 1.7659</strain>
    </source>
</reference>
<evidence type="ECO:0000256" key="4">
    <source>
        <dbReference type="ARBA" id="ARBA00022989"/>
    </source>
</evidence>
<dbReference type="InterPro" id="IPR002524">
    <property type="entry name" value="Cation_efflux"/>
</dbReference>
<organism evidence="8 9">
    <name type="scientific">Dokdonella immobilis</name>
    <dbReference type="NCBI Taxonomy" id="578942"/>
    <lineage>
        <taxon>Bacteria</taxon>
        <taxon>Pseudomonadati</taxon>
        <taxon>Pseudomonadota</taxon>
        <taxon>Gammaproteobacteria</taxon>
        <taxon>Lysobacterales</taxon>
        <taxon>Rhodanobacteraceae</taxon>
        <taxon>Dokdonella</taxon>
    </lineage>
</organism>
<dbReference type="AlphaFoldDB" id="A0A1I5B5S6"/>
<dbReference type="Pfam" id="PF01545">
    <property type="entry name" value="Cation_efflux"/>
    <property type="match status" value="1"/>
</dbReference>